<dbReference type="InterPro" id="IPR005754">
    <property type="entry name" value="Sortase"/>
</dbReference>
<feature type="signal peptide" evidence="3">
    <location>
        <begin position="1"/>
        <end position="31"/>
    </location>
</feature>
<dbReference type="InterPro" id="IPR042001">
    <property type="entry name" value="Sortase_F"/>
</dbReference>
<accession>A0A934NAI2</accession>
<dbReference type="CDD" id="cd05829">
    <property type="entry name" value="Sortase_F"/>
    <property type="match status" value="1"/>
</dbReference>
<evidence type="ECO:0000313" key="5">
    <source>
        <dbReference type="Proteomes" id="UP000612893"/>
    </source>
</evidence>
<dbReference type="PROSITE" id="PS51257">
    <property type="entry name" value="PROKAR_LIPOPROTEIN"/>
    <property type="match status" value="1"/>
</dbReference>
<dbReference type="AlphaFoldDB" id="A0A934NAI2"/>
<evidence type="ECO:0000256" key="3">
    <source>
        <dbReference type="SAM" id="SignalP"/>
    </source>
</evidence>
<dbReference type="Pfam" id="PF04203">
    <property type="entry name" value="Sortase"/>
    <property type="match status" value="1"/>
</dbReference>
<keyword evidence="1" id="KW-0378">Hydrolase</keyword>
<feature type="chain" id="PRO_5044841612" evidence="3">
    <location>
        <begin position="32"/>
        <end position="190"/>
    </location>
</feature>
<dbReference type="InterPro" id="IPR023365">
    <property type="entry name" value="Sortase_dom-sf"/>
</dbReference>
<evidence type="ECO:0000313" key="4">
    <source>
        <dbReference type="EMBL" id="MBJ7600048.1"/>
    </source>
</evidence>
<dbReference type="Proteomes" id="UP000612893">
    <property type="component" value="Unassembled WGS sequence"/>
</dbReference>
<dbReference type="RefSeq" id="WP_338203728.1">
    <property type="nucleotide sequence ID" value="NZ_JAEKNR010000183.1"/>
</dbReference>
<dbReference type="EMBL" id="JAEKNR010000183">
    <property type="protein sequence ID" value="MBJ7600048.1"/>
    <property type="molecule type" value="Genomic_DNA"/>
</dbReference>
<dbReference type="GO" id="GO:0016787">
    <property type="term" value="F:hydrolase activity"/>
    <property type="evidence" value="ECO:0007669"/>
    <property type="project" value="UniProtKB-KW"/>
</dbReference>
<sequence>MRLSMPWRRTAMLLALAASLGACRGVTPEHAARIAPPSPAVPAVSGAPAAERHGTPVRLSIPKLAVDADIEQVGSDPSGAMGTPQNYRRVAWYVPGVVPGENGDAVIDGHLDWVVDGRAVQGVFWKLDRMAPGDEFDVATAEGELLHYSVTQLQLIPDSADPAQYGLFATDGEPRVTLITASRAPSSTRT</sequence>
<name>A0A934NAI2_9BACT</name>
<feature type="region of interest" description="Disordered" evidence="2">
    <location>
        <begin position="34"/>
        <end position="53"/>
    </location>
</feature>
<reference evidence="4" key="1">
    <citation type="submission" date="2020-10" db="EMBL/GenBank/DDBJ databases">
        <title>Ca. Dormibacterota MAGs.</title>
        <authorList>
            <person name="Montgomery K."/>
        </authorList>
    </citation>
    <scope>NUCLEOTIDE SEQUENCE [LARGE SCALE GENOMIC DNA]</scope>
    <source>
        <strain evidence="4">SC8812_S17_10</strain>
    </source>
</reference>
<evidence type="ECO:0000256" key="1">
    <source>
        <dbReference type="ARBA" id="ARBA00022801"/>
    </source>
</evidence>
<protein>
    <submittedName>
        <fullName evidence="4">Class F sortase</fullName>
    </submittedName>
</protein>
<comment type="caution">
    <text evidence="4">The sequence shown here is derived from an EMBL/GenBank/DDBJ whole genome shotgun (WGS) entry which is preliminary data.</text>
</comment>
<organism evidence="4 5">
    <name type="scientific">Candidatus Nephthysia bennettiae</name>
    <dbReference type="NCBI Taxonomy" id="3127016"/>
    <lineage>
        <taxon>Bacteria</taxon>
        <taxon>Bacillati</taxon>
        <taxon>Candidatus Dormiibacterota</taxon>
        <taxon>Candidatus Dormibacteria</taxon>
        <taxon>Candidatus Dormibacterales</taxon>
        <taxon>Candidatus Dormibacteraceae</taxon>
        <taxon>Candidatus Nephthysia</taxon>
    </lineage>
</organism>
<keyword evidence="3" id="KW-0732">Signal</keyword>
<evidence type="ECO:0000256" key="2">
    <source>
        <dbReference type="SAM" id="MobiDB-lite"/>
    </source>
</evidence>
<gene>
    <name evidence="4" type="ORF">JF922_18470</name>
</gene>
<keyword evidence="5" id="KW-1185">Reference proteome</keyword>
<dbReference type="Gene3D" id="2.40.260.10">
    <property type="entry name" value="Sortase"/>
    <property type="match status" value="1"/>
</dbReference>
<proteinExistence type="predicted"/>